<dbReference type="KEGG" id="hqi:H9L05_21455"/>
<dbReference type="Gene3D" id="3.40.50.1390">
    <property type="entry name" value="Resolvase, N-terminal catalytic domain"/>
    <property type="match status" value="1"/>
</dbReference>
<dbReference type="InterPro" id="IPR006118">
    <property type="entry name" value="Recombinase_CS"/>
</dbReference>
<dbReference type="GO" id="GO:0003677">
    <property type="term" value="F:DNA binding"/>
    <property type="evidence" value="ECO:0007669"/>
    <property type="project" value="UniProtKB-KW"/>
</dbReference>
<evidence type="ECO:0000313" key="8">
    <source>
        <dbReference type="Proteomes" id="UP000516093"/>
    </source>
</evidence>
<dbReference type="InterPro" id="IPR036162">
    <property type="entry name" value="Resolvase-like_N_sf"/>
</dbReference>
<dbReference type="AlphaFoldDB" id="A0A7H0H128"/>
<evidence type="ECO:0000259" key="6">
    <source>
        <dbReference type="PROSITE" id="PS51736"/>
    </source>
</evidence>
<keyword evidence="8" id="KW-1185">Reference proteome</keyword>
<evidence type="ECO:0000256" key="2">
    <source>
        <dbReference type="ARBA" id="ARBA00023125"/>
    </source>
</evidence>
<dbReference type="PROSITE" id="PS51736">
    <property type="entry name" value="RECOMBINASES_3"/>
    <property type="match status" value="1"/>
</dbReference>
<dbReference type="InterPro" id="IPR006119">
    <property type="entry name" value="Resolv_N"/>
</dbReference>
<dbReference type="RefSeq" id="WP_187734403.1">
    <property type="nucleotide sequence ID" value="NZ_BMFN01000005.1"/>
</dbReference>
<dbReference type="Proteomes" id="UP000516093">
    <property type="component" value="Plasmid p_unnamed1"/>
</dbReference>
<keyword evidence="1" id="KW-0229">DNA integration</keyword>
<evidence type="ECO:0000256" key="4">
    <source>
        <dbReference type="PIRSR" id="PIRSR606118-50"/>
    </source>
</evidence>
<evidence type="ECO:0000256" key="5">
    <source>
        <dbReference type="PROSITE-ProRule" id="PRU10137"/>
    </source>
</evidence>
<geneLocation type="plasmid" evidence="7 8">
    <name>p_unnamed1</name>
</geneLocation>
<protein>
    <submittedName>
        <fullName evidence="7">Recombinase family protein</fullName>
    </submittedName>
</protein>
<evidence type="ECO:0000256" key="3">
    <source>
        <dbReference type="ARBA" id="ARBA00023172"/>
    </source>
</evidence>
<name>A0A7H0H128_9BACT</name>
<feature type="active site" description="O-(5'-phospho-DNA)-serine intermediate" evidence="4 5">
    <location>
        <position position="9"/>
    </location>
</feature>
<evidence type="ECO:0000256" key="1">
    <source>
        <dbReference type="ARBA" id="ARBA00022908"/>
    </source>
</evidence>
<keyword evidence="2" id="KW-0238">DNA-binding</keyword>
<dbReference type="EMBL" id="CP060785">
    <property type="protein sequence ID" value="QNP54244.1"/>
    <property type="molecule type" value="Genomic_DNA"/>
</dbReference>
<feature type="domain" description="Resolvase/invertase-type recombinase catalytic" evidence="6">
    <location>
        <begin position="1"/>
        <end position="45"/>
    </location>
</feature>
<evidence type="ECO:0000313" key="7">
    <source>
        <dbReference type="EMBL" id="QNP54244.1"/>
    </source>
</evidence>
<organism evidence="7 8">
    <name type="scientific">Hymenobacter qilianensis</name>
    <dbReference type="NCBI Taxonomy" id="1385715"/>
    <lineage>
        <taxon>Bacteria</taxon>
        <taxon>Pseudomonadati</taxon>
        <taxon>Bacteroidota</taxon>
        <taxon>Cytophagia</taxon>
        <taxon>Cytophagales</taxon>
        <taxon>Hymenobacteraceae</taxon>
        <taxon>Hymenobacter</taxon>
    </lineage>
</organism>
<dbReference type="SUPFAM" id="SSF53041">
    <property type="entry name" value="Resolvase-like"/>
    <property type="match status" value="1"/>
</dbReference>
<reference evidence="7 8" key="1">
    <citation type="submission" date="2020-08" db="EMBL/GenBank/DDBJ databases">
        <title>Genome sequence of Hymenobacter qilianensis JCM 19763T.</title>
        <authorList>
            <person name="Hyun D.-W."/>
            <person name="Bae J.-W."/>
        </authorList>
    </citation>
    <scope>NUCLEOTIDE SEQUENCE [LARGE SCALE GENOMIC DNA]</scope>
    <source>
        <strain evidence="7 8">JCM 19763</strain>
        <plasmid evidence="7 8">p_unnamed1</plasmid>
    </source>
</reference>
<dbReference type="GO" id="GO:0000150">
    <property type="term" value="F:DNA strand exchange activity"/>
    <property type="evidence" value="ECO:0007669"/>
    <property type="project" value="InterPro"/>
</dbReference>
<keyword evidence="7" id="KW-0614">Plasmid</keyword>
<proteinExistence type="predicted"/>
<sequence>MIWGYARVSTQQQQVHLQLDALRTYGCQEVIKEKAAAPYIRATQS</sequence>
<dbReference type="PROSITE" id="PS00397">
    <property type="entry name" value="RECOMBINASES_1"/>
    <property type="match status" value="1"/>
</dbReference>
<dbReference type="GO" id="GO:0015074">
    <property type="term" value="P:DNA integration"/>
    <property type="evidence" value="ECO:0007669"/>
    <property type="project" value="UniProtKB-KW"/>
</dbReference>
<gene>
    <name evidence="7" type="ORF">H9L05_21455</name>
</gene>
<accession>A0A7H0H128</accession>
<keyword evidence="3" id="KW-0233">DNA recombination</keyword>
<dbReference type="Pfam" id="PF00239">
    <property type="entry name" value="Resolvase"/>
    <property type="match status" value="1"/>
</dbReference>